<feature type="domain" description="Carbohydrate kinase PfkB" evidence="4">
    <location>
        <begin position="345"/>
        <end position="402"/>
    </location>
</feature>
<dbReference type="SUPFAM" id="SSF53613">
    <property type="entry name" value="Ribokinase-like"/>
    <property type="match status" value="1"/>
</dbReference>
<protein>
    <submittedName>
        <fullName evidence="5">Fructokinase-3</fullName>
    </submittedName>
</protein>
<evidence type="ECO:0000313" key="5">
    <source>
        <dbReference type="EMBL" id="KAK1266994.1"/>
    </source>
</evidence>
<reference evidence="5" key="1">
    <citation type="journal article" date="2023" name="Nat. Commun.">
        <title>Diploid and tetraploid genomes of Acorus and the evolution of monocots.</title>
        <authorList>
            <person name="Ma L."/>
            <person name="Liu K.W."/>
            <person name="Li Z."/>
            <person name="Hsiao Y.Y."/>
            <person name="Qi Y."/>
            <person name="Fu T."/>
            <person name="Tang G.D."/>
            <person name="Zhang D."/>
            <person name="Sun W.H."/>
            <person name="Liu D.K."/>
            <person name="Li Y."/>
            <person name="Chen G.Z."/>
            <person name="Liu X.D."/>
            <person name="Liao X.Y."/>
            <person name="Jiang Y.T."/>
            <person name="Yu X."/>
            <person name="Hao Y."/>
            <person name="Huang J."/>
            <person name="Zhao X.W."/>
            <person name="Ke S."/>
            <person name="Chen Y.Y."/>
            <person name="Wu W.L."/>
            <person name="Hsu J.L."/>
            <person name="Lin Y.F."/>
            <person name="Huang M.D."/>
            <person name="Li C.Y."/>
            <person name="Huang L."/>
            <person name="Wang Z.W."/>
            <person name="Zhao X."/>
            <person name="Zhong W.Y."/>
            <person name="Peng D.H."/>
            <person name="Ahmad S."/>
            <person name="Lan S."/>
            <person name="Zhang J.S."/>
            <person name="Tsai W.C."/>
            <person name="Van de Peer Y."/>
            <person name="Liu Z.J."/>
        </authorList>
    </citation>
    <scope>NUCLEOTIDE SEQUENCE</scope>
    <source>
        <strain evidence="5">SCP</strain>
    </source>
</reference>
<gene>
    <name evidence="5" type="ORF">QJS04_geneDACA000061</name>
</gene>
<evidence type="ECO:0000256" key="3">
    <source>
        <dbReference type="SAM" id="MobiDB-lite"/>
    </source>
</evidence>
<dbReference type="AlphaFoldDB" id="A0AAV9AS21"/>
<sequence length="414" mass="43687">MLFSSPIATPSPLSLLPSPPPSPGRTLSLTLLSKAAMSSSSTSERAIAPQSPSPLPESRVVLGCGAVSVDFLATVSAFPRPDDKIRSTSFMVQGGGNAGNALTCAARLGLTSRLISKVANDDQGKSIIAELAEDGVDTSYIVVSDEGNSPFTYIIVDNQTKTRTCIHTPAYPPMVPDDLSRSSLFSALNGARLVYFDGRLHETALVVAKEASKMKIPILIDAERKREGLDDLLNFASYVVCAEKFPQAWTSAQSIPSALVSMLLRLPNAKFVVVTLGENGCIMLERSLDEGSELEDVNIDSLLESLKQRVDVNSSAPTCISSKTSMRLIAEGVGGVCGRLFLGTAEKVPPSELVDTTGAGDAFIGATLYGICVEMPPEKMLSFAAHVAAAGCKALGARTGLPRRVDPILAPFLQ</sequence>
<evidence type="ECO:0000259" key="4">
    <source>
        <dbReference type="Pfam" id="PF00294"/>
    </source>
</evidence>
<feature type="compositionally biased region" description="Low complexity" evidence="3">
    <location>
        <begin position="1"/>
        <end position="16"/>
    </location>
</feature>
<dbReference type="EMBL" id="JAUJYN010000007">
    <property type="protein sequence ID" value="KAK1266994.1"/>
    <property type="molecule type" value="Genomic_DNA"/>
</dbReference>
<keyword evidence="2" id="KW-0418">Kinase</keyword>
<dbReference type="GO" id="GO:0016301">
    <property type="term" value="F:kinase activity"/>
    <property type="evidence" value="ECO:0007669"/>
    <property type="project" value="UniProtKB-KW"/>
</dbReference>
<keyword evidence="1" id="KW-0808">Transferase</keyword>
<dbReference type="CDD" id="cd01945">
    <property type="entry name" value="ribokinase_group_B"/>
    <property type="match status" value="1"/>
</dbReference>
<feature type="domain" description="Carbohydrate kinase PfkB" evidence="4">
    <location>
        <begin position="65"/>
        <end position="288"/>
    </location>
</feature>
<name>A0AAV9AS21_ACOGR</name>
<dbReference type="Gene3D" id="3.40.1190.20">
    <property type="match status" value="1"/>
</dbReference>
<dbReference type="PANTHER" id="PTHR42774">
    <property type="entry name" value="PHOSPHOTRANSFERASE SYSTEM TRANSPORT PROTEIN"/>
    <property type="match status" value="1"/>
</dbReference>
<dbReference type="InterPro" id="IPR002139">
    <property type="entry name" value="Ribo/fructo_kinase"/>
</dbReference>
<dbReference type="PANTHER" id="PTHR42774:SF3">
    <property type="entry name" value="KETOHEXOKINASE"/>
    <property type="match status" value="1"/>
</dbReference>
<evidence type="ECO:0000256" key="1">
    <source>
        <dbReference type="ARBA" id="ARBA00022679"/>
    </source>
</evidence>
<accession>A0AAV9AS21</accession>
<dbReference type="InterPro" id="IPR011611">
    <property type="entry name" value="PfkB_dom"/>
</dbReference>
<keyword evidence="6" id="KW-1185">Reference proteome</keyword>
<dbReference type="InterPro" id="IPR052562">
    <property type="entry name" value="Ketohexokinase-related"/>
</dbReference>
<reference evidence="5" key="2">
    <citation type="submission" date="2023-06" db="EMBL/GenBank/DDBJ databases">
        <authorList>
            <person name="Ma L."/>
            <person name="Liu K.-W."/>
            <person name="Li Z."/>
            <person name="Hsiao Y.-Y."/>
            <person name="Qi Y."/>
            <person name="Fu T."/>
            <person name="Tang G."/>
            <person name="Zhang D."/>
            <person name="Sun W.-H."/>
            <person name="Liu D.-K."/>
            <person name="Li Y."/>
            <person name="Chen G.-Z."/>
            <person name="Liu X.-D."/>
            <person name="Liao X.-Y."/>
            <person name="Jiang Y.-T."/>
            <person name="Yu X."/>
            <person name="Hao Y."/>
            <person name="Huang J."/>
            <person name="Zhao X.-W."/>
            <person name="Ke S."/>
            <person name="Chen Y.-Y."/>
            <person name="Wu W.-L."/>
            <person name="Hsu J.-L."/>
            <person name="Lin Y.-F."/>
            <person name="Huang M.-D."/>
            <person name="Li C.-Y."/>
            <person name="Huang L."/>
            <person name="Wang Z.-W."/>
            <person name="Zhao X."/>
            <person name="Zhong W.-Y."/>
            <person name="Peng D.-H."/>
            <person name="Ahmad S."/>
            <person name="Lan S."/>
            <person name="Zhang J.-S."/>
            <person name="Tsai W.-C."/>
            <person name="Van De Peer Y."/>
            <person name="Liu Z.-J."/>
        </authorList>
    </citation>
    <scope>NUCLEOTIDE SEQUENCE</scope>
    <source>
        <strain evidence="5">SCP</strain>
        <tissue evidence="5">Leaves</tissue>
    </source>
</reference>
<proteinExistence type="predicted"/>
<comment type="caution">
    <text evidence="5">The sequence shown here is derived from an EMBL/GenBank/DDBJ whole genome shotgun (WGS) entry which is preliminary data.</text>
</comment>
<evidence type="ECO:0000313" key="6">
    <source>
        <dbReference type="Proteomes" id="UP001179952"/>
    </source>
</evidence>
<evidence type="ECO:0000256" key="2">
    <source>
        <dbReference type="ARBA" id="ARBA00022777"/>
    </source>
</evidence>
<dbReference type="Pfam" id="PF00294">
    <property type="entry name" value="PfkB"/>
    <property type="match status" value="2"/>
</dbReference>
<dbReference type="Proteomes" id="UP001179952">
    <property type="component" value="Unassembled WGS sequence"/>
</dbReference>
<feature type="region of interest" description="Disordered" evidence="3">
    <location>
        <begin position="1"/>
        <end position="27"/>
    </location>
</feature>
<organism evidence="5 6">
    <name type="scientific">Acorus gramineus</name>
    <name type="common">Dwarf sweet flag</name>
    <dbReference type="NCBI Taxonomy" id="55184"/>
    <lineage>
        <taxon>Eukaryota</taxon>
        <taxon>Viridiplantae</taxon>
        <taxon>Streptophyta</taxon>
        <taxon>Embryophyta</taxon>
        <taxon>Tracheophyta</taxon>
        <taxon>Spermatophyta</taxon>
        <taxon>Magnoliopsida</taxon>
        <taxon>Liliopsida</taxon>
        <taxon>Acoraceae</taxon>
        <taxon>Acorus</taxon>
    </lineage>
</organism>
<dbReference type="InterPro" id="IPR029056">
    <property type="entry name" value="Ribokinase-like"/>
</dbReference>
<dbReference type="PRINTS" id="PR00990">
    <property type="entry name" value="RIBOKINASE"/>
</dbReference>